<evidence type="ECO:0000256" key="1">
    <source>
        <dbReference type="SAM" id="MobiDB-lite"/>
    </source>
</evidence>
<keyword evidence="2" id="KW-0472">Membrane</keyword>
<gene>
    <name evidence="3" type="ORF">PBIL07802_LOCUS31386</name>
</gene>
<organism evidence="3">
    <name type="scientific">Palpitomonas bilix</name>
    <dbReference type="NCBI Taxonomy" id="652834"/>
    <lineage>
        <taxon>Eukaryota</taxon>
        <taxon>Eukaryota incertae sedis</taxon>
    </lineage>
</organism>
<feature type="transmembrane region" description="Helical" evidence="2">
    <location>
        <begin position="528"/>
        <end position="553"/>
    </location>
</feature>
<dbReference type="AlphaFoldDB" id="A0A7S3GK91"/>
<keyword evidence="2" id="KW-1133">Transmembrane helix</keyword>
<feature type="compositionally biased region" description="Pro residues" evidence="1">
    <location>
        <begin position="570"/>
        <end position="581"/>
    </location>
</feature>
<feature type="compositionally biased region" description="Low complexity" evidence="1">
    <location>
        <begin position="304"/>
        <end position="330"/>
    </location>
</feature>
<feature type="region of interest" description="Disordered" evidence="1">
    <location>
        <begin position="296"/>
        <end position="351"/>
    </location>
</feature>
<feature type="region of interest" description="Disordered" evidence="1">
    <location>
        <begin position="445"/>
        <end position="509"/>
    </location>
</feature>
<keyword evidence="2" id="KW-0812">Transmembrane</keyword>
<reference evidence="3" key="1">
    <citation type="submission" date="2021-01" db="EMBL/GenBank/DDBJ databases">
        <authorList>
            <person name="Corre E."/>
            <person name="Pelletier E."/>
            <person name="Niang G."/>
            <person name="Scheremetjew M."/>
            <person name="Finn R."/>
            <person name="Kale V."/>
            <person name="Holt S."/>
            <person name="Cochrane G."/>
            <person name="Meng A."/>
            <person name="Brown T."/>
            <person name="Cohen L."/>
        </authorList>
    </citation>
    <scope>NUCLEOTIDE SEQUENCE</scope>
    <source>
        <strain evidence="3">NIES-2562</strain>
    </source>
</reference>
<proteinExistence type="predicted"/>
<name>A0A7S3GK91_9EUKA</name>
<feature type="compositionally biased region" description="Basic and acidic residues" evidence="1">
    <location>
        <begin position="335"/>
        <end position="351"/>
    </location>
</feature>
<evidence type="ECO:0000256" key="2">
    <source>
        <dbReference type="SAM" id="Phobius"/>
    </source>
</evidence>
<dbReference type="EMBL" id="HBIB01047693">
    <property type="protein sequence ID" value="CAE0269033.1"/>
    <property type="molecule type" value="Transcribed_RNA"/>
</dbReference>
<protein>
    <submittedName>
        <fullName evidence="3">Uncharacterized protein</fullName>
    </submittedName>
</protein>
<evidence type="ECO:0000313" key="3">
    <source>
        <dbReference type="EMBL" id="CAE0269033.1"/>
    </source>
</evidence>
<sequence>MRRGGRDSSRGFREVAQQQEEYESIVSEAGLLESKLNGVVKMLLSCSDQLFDFLQLDHSESMLSVLALEFIRGAAIASALNSGRANETSKARTQGLKSLFLSAIVDEPAVIPAGLTPPQVHGACERYGVVLRYTGQEEYVEIVRRKGAFGYLLDRVAEVDSKEAFGVIYFPSCLELGNMVIWRKLTSADNYSISTCTIDNQFVKDREDRERKNWAVCTYNSQDAFDRAVQRFIDEGMEAAERDHRASSACIAFFCSKYHEYCHEVGEAETLRRYGEYGKYLPRLLNVRADLHDLLPREAPPSSVPRVPARSGSASPPPSSFLSSPSVSLGVGEQEGMRAHSGYEEEREIDRMQREGVRSLDLKVEETNARMERLELSLRGSLDTLAKNVHTLEREKEALNEAKSEVEAGKSQLGELVETCKQLQTRVDDLQAHVQKLEQKLGEVQEDRPGTTTRGRLGDDELIGRGGSGAFRGSSSRREDGEIEGDYIREREGGDNSMHRRPVSEDVDGQEKVLQLPSVQRPQTLRIVLNWVLICLLVMVVSAIGLLPILWAMSKLTSEAAPMPSSSFSSPPPPPPGVEEM</sequence>
<feature type="compositionally biased region" description="Basic and acidic residues" evidence="1">
    <location>
        <begin position="476"/>
        <end position="504"/>
    </location>
</feature>
<feature type="region of interest" description="Disordered" evidence="1">
    <location>
        <begin position="561"/>
        <end position="581"/>
    </location>
</feature>
<accession>A0A7S3GK91</accession>